<keyword evidence="2" id="KW-1185">Reference proteome</keyword>
<proteinExistence type="predicted"/>
<name>A0A516KI38_9BACI</name>
<evidence type="ECO:0000313" key="2">
    <source>
        <dbReference type="Proteomes" id="UP000315215"/>
    </source>
</evidence>
<dbReference type="RefSeq" id="WP_143895185.1">
    <property type="nucleotide sequence ID" value="NZ_CP041666.1"/>
</dbReference>
<dbReference type="Proteomes" id="UP000315215">
    <property type="component" value="Chromosome"/>
</dbReference>
<dbReference type="AlphaFoldDB" id="A0A516KI38"/>
<organism evidence="1 2">
    <name type="scientific">Radiobacillus deserti</name>
    <dbReference type="NCBI Taxonomy" id="2594883"/>
    <lineage>
        <taxon>Bacteria</taxon>
        <taxon>Bacillati</taxon>
        <taxon>Bacillota</taxon>
        <taxon>Bacilli</taxon>
        <taxon>Bacillales</taxon>
        <taxon>Bacillaceae</taxon>
        <taxon>Radiobacillus</taxon>
    </lineage>
</organism>
<dbReference type="OrthoDB" id="2882311at2"/>
<dbReference type="KEGG" id="aqt:FN924_13070"/>
<accession>A0A516KI38</accession>
<reference evidence="1 2" key="1">
    <citation type="submission" date="2019-07" db="EMBL/GenBank/DDBJ databases">
        <authorList>
            <person name="Li J."/>
        </authorList>
    </citation>
    <scope>NUCLEOTIDE SEQUENCE [LARGE SCALE GENOMIC DNA]</scope>
    <source>
        <strain evidence="1 2">TKL69</strain>
    </source>
</reference>
<dbReference type="EMBL" id="CP041666">
    <property type="protein sequence ID" value="QDP41041.1"/>
    <property type="molecule type" value="Genomic_DNA"/>
</dbReference>
<evidence type="ECO:0000313" key="1">
    <source>
        <dbReference type="EMBL" id="QDP41041.1"/>
    </source>
</evidence>
<protein>
    <submittedName>
        <fullName evidence="1">Uncharacterized protein</fullName>
    </submittedName>
</protein>
<gene>
    <name evidence="1" type="ORF">FN924_13070</name>
</gene>
<sequence>MENPLDLMIQQVAISKSTEYSGYNIRFEISGQQYHMLVGKNTDYIAINIKHLFHSKATCALCGKRVFPAPLGQQICSYLQEEKERLLPYFLTSYSEQFVS</sequence>